<sequence>MDATRIDIYTERREDLQGGFMAPGEQSCGGSSGGQELAPRTFPKEEHKYPGAHDRQHGEIRYRDKSSRAELQRKRWMMTRVSSPTAPSADSSMVSAWKKGTKRLSAVAFTEGGATDDMYPKPPVTMFLPHQALGAQTRIPMGSGDCGSCRIATHSATLQKSTLATVLWMYSADLMCLVWTYAIDCIKSISKNRLL</sequence>
<dbReference type="AlphaFoldDB" id="M7C3J3"/>
<evidence type="ECO:0000256" key="1">
    <source>
        <dbReference type="SAM" id="MobiDB-lite"/>
    </source>
</evidence>
<protein>
    <submittedName>
        <fullName evidence="2">Uncharacterized protein</fullName>
    </submittedName>
</protein>
<accession>M7C3J3</accession>
<proteinExistence type="predicted"/>
<feature type="region of interest" description="Disordered" evidence="1">
    <location>
        <begin position="1"/>
        <end position="58"/>
    </location>
</feature>
<evidence type="ECO:0000313" key="3">
    <source>
        <dbReference type="Proteomes" id="UP000031443"/>
    </source>
</evidence>
<gene>
    <name evidence="2" type="ORF">UY3_03832</name>
</gene>
<keyword evidence="3" id="KW-1185">Reference proteome</keyword>
<feature type="compositionally biased region" description="Basic and acidic residues" evidence="1">
    <location>
        <begin position="42"/>
        <end position="58"/>
    </location>
</feature>
<feature type="compositionally biased region" description="Basic and acidic residues" evidence="1">
    <location>
        <begin position="1"/>
        <end position="16"/>
    </location>
</feature>
<organism evidence="2 3">
    <name type="scientific">Chelonia mydas</name>
    <name type="common">Green sea-turtle</name>
    <name type="synonym">Chelonia agassizi</name>
    <dbReference type="NCBI Taxonomy" id="8469"/>
    <lineage>
        <taxon>Eukaryota</taxon>
        <taxon>Metazoa</taxon>
        <taxon>Chordata</taxon>
        <taxon>Craniata</taxon>
        <taxon>Vertebrata</taxon>
        <taxon>Euteleostomi</taxon>
        <taxon>Archelosauria</taxon>
        <taxon>Testudinata</taxon>
        <taxon>Testudines</taxon>
        <taxon>Cryptodira</taxon>
        <taxon>Durocryptodira</taxon>
        <taxon>Americhelydia</taxon>
        <taxon>Chelonioidea</taxon>
        <taxon>Cheloniidae</taxon>
        <taxon>Chelonia</taxon>
    </lineage>
</organism>
<name>M7C3J3_CHEMY</name>
<reference evidence="3" key="1">
    <citation type="journal article" date="2013" name="Nat. Genet.">
        <title>The draft genomes of soft-shell turtle and green sea turtle yield insights into the development and evolution of the turtle-specific body plan.</title>
        <authorList>
            <person name="Wang Z."/>
            <person name="Pascual-Anaya J."/>
            <person name="Zadissa A."/>
            <person name="Li W."/>
            <person name="Niimura Y."/>
            <person name="Huang Z."/>
            <person name="Li C."/>
            <person name="White S."/>
            <person name="Xiong Z."/>
            <person name="Fang D."/>
            <person name="Wang B."/>
            <person name="Ming Y."/>
            <person name="Chen Y."/>
            <person name="Zheng Y."/>
            <person name="Kuraku S."/>
            <person name="Pignatelli M."/>
            <person name="Herrero J."/>
            <person name="Beal K."/>
            <person name="Nozawa M."/>
            <person name="Li Q."/>
            <person name="Wang J."/>
            <person name="Zhang H."/>
            <person name="Yu L."/>
            <person name="Shigenobu S."/>
            <person name="Wang J."/>
            <person name="Liu J."/>
            <person name="Flicek P."/>
            <person name="Searle S."/>
            <person name="Wang J."/>
            <person name="Kuratani S."/>
            <person name="Yin Y."/>
            <person name="Aken B."/>
            <person name="Zhang G."/>
            <person name="Irie N."/>
        </authorList>
    </citation>
    <scope>NUCLEOTIDE SEQUENCE [LARGE SCALE GENOMIC DNA]</scope>
</reference>
<dbReference type="Proteomes" id="UP000031443">
    <property type="component" value="Unassembled WGS sequence"/>
</dbReference>
<dbReference type="EMBL" id="KB518028">
    <property type="protein sequence ID" value="EMP38998.1"/>
    <property type="molecule type" value="Genomic_DNA"/>
</dbReference>
<evidence type="ECO:0000313" key="2">
    <source>
        <dbReference type="EMBL" id="EMP38998.1"/>
    </source>
</evidence>